<name>A0A7T2YZZ0_9BURK</name>
<dbReference type="KEGG" id="dla:I6G47_32785"/>
<dbReference type="RefSeq" id="WP_074921786.1">
    <property type="nucleotide sequence ID" value="NZ_CP065749.1"/>
</dbReference>
<sequence>MAQADIAHLVGDQSCLVTAWEAEMMAFADGAVSEATDAEVPPLLADDTGLRAAYLNGREKRSNTEGFARDGCWYWRCYQCSSCDYNGESVRDGLCTNCASEEEAAATQDLHDQLMSALLP</sequence>
<geneLocation type="plasmid" evidence="1 2">
    <name>unnamed</name>
</geneLocation>
<accession>A0A7T2YZZ0</accession>
<evidence type="ECO:0000313" key="2">
    <source>
        <dbReference type="Proteomes" id="UP000595064"/>
    </source>
</evidence>
<reference evidence="1 2" key="1">
    <citation type="submission" date="2020-12" db="EMBL/GenBank/DDBJ databases">
        <title>FDA dAtabase for Regulatory Grade micrObial Sequences (FDA-ARGOS): Supporting development and validation of Infectious Disease Dx tests.</title>
        <authorList>
            <person name="Sproer C."/>
            <person name="Gronow S."/>
            <person name="Severitt S."/>
            <person name="Schroder I."/>
            <person name="Tallon L."/>
            <person name="Sadzewicz L."/>
            <person name="Zhao X."/>
            <person name="Boylan J."/>
            <person name="Ott S."/>
            <person name="Bowen H."/>
            <person name="Vavikolanu K."/>
            <person name="Mehta A."/>
            <person name="Aluvathingal J."/>
            <person name="Nadendla S."/>
            <person name="Lowell S."/>
            <person name="Myers T."/>
            <person name="Yan Y."/>
            <person name="Sichtig H."/>
        </authorList>
    </citation>
    <scope>NUCLEOTIDE SEQUENCE [LARGE SCALE GENOMIC DNA]</scope>
    <source>
        <strain evidence="1 2">FDAARGOS_890</strain>
        <plasmid evidence="1 2">unnamed</plasmid>
    </source>
</reference>
<dbReference type="AlphaFoldDB" id="A0A7T2YZZ0"/>
<keyword evidence="2" id="KW-1185">Reference proteome</keyword>
<proteinExistence type="predicted"/>
<dbReference type="EMBL" id="CP065749">
    <property type="protein sequence ID" value="QPS84925.1"/>
    <property type="molecule type" value="Genomic_DNA"/>
</dbReference>
<keyword evidence="1" id="KW-0614">Plasmid</keyword>
<evidence type="ECO:0000313" key="1">
    <source>
        <dbReference type="EMBL" id="QPS84925.1"/>
    </source>
</evidence>
<dbReference type="GeneID" id="94688975"/>
<dbReference type="Proteomes" id="UP000595064">
    <property type="component" value="Plasmid unnamed"/>
</dbReference>
<gene>
    <name evidence="1" type="ORF">I6G47_32785</name>
</gene>
<organism evidence="1 2">
    <name type="scientific">Delftia lacustris</name>
    <dbReference type="NCBI Taxonomy" id="558537"/>
    <lineage>
        <taxon>Bacteria</taxon>
        <taxon>Pseudomonadati</taxon>
        <taxon>Pseudomonadota</taxon>
        <taxon>Betaproteobacteria</taxon>
        <taxon>Burkholderiales</taxon>
        <taxon>Comamonadaceae</taxon>
        <taxon>Delftia</taxon>
    </lineage>
</organism>
<protein>
    <submittedName>
        <fullName evidence="1">Uncharacterized protein</fullName>
    </submittedName>
</protein>